<dbReference type="PANTHER" id="PTHR36305:SF1">
    <property type="entry name" value="PHOSPHATIDYLGLYCEROPHOSPHATASE A"/>
    <property type="match status" value="1"/>
</dbReference>
<keyword evidence="1" id="KW-0472">Membrane</keyword>
<feature type="domain" description="YutG/PgpA" evidence="2">
    <location>
        <begin position="10"/>
        <end position="162"/>
    </location>
</feature>
<name>L9Z9X9_9EURY</name>
<feature type="transmembrane region" description="Helical" evidence="1">
    <location>
        <begin position="48"/>
        <end position="67"/>
    </location>
</feature>
<dbReference type="InterPro" id="IPR007686">
    <property type="entry name" value="YutG/PgpA"/>
</dbReference>
<evidence type="ECO:0000313" key="3">
    <source>
        <dbReference type="EMBL" id="ELY83194.1"/>
    </source>
</evidence>
<dbReference type="PANTHER" id="PTHR36305">
    <property type="entry name" value="PHOSPHATIDYLGLYCEROPHOSPHATASE A"/>
    <property type="match status" value="1"/>
</dbReference>
<dbReference type="AlphaFoldDB" id="L9Z9X9"/>
<dbReference type="InterPro" id="IPR036681">
    <property type="entry name" value="PgpA-like_sf"/>
</dbReference>
<keyword evidence="1" id="KW-1133">Transmembrane helix</keyword>
<evidence type="ECO:0000313" key="4">
    <source>
        <dbReference type="Proteomes" id="UP000011592"/>
    </source>
</evidence>
<protein>
    <submittedName>
        <fullName evidence="3">Phosphatidylglycerophosphatase A-like protein</fullName>
    </submittedName>
</protein>
<dbReference type="RefSeq" id="WP_008452609.1">
    <property type="nucleotide sequence ID" value="NZ_AOIJ01000032.1"/>
</dbReference>
<organism evidence="3 4">
    <name type="scientific">Natrinema gari JCM 14663</name>
    <dbReference type="NCBI Taxonomy" id="1230459"/>
    <lineage>
        <taxon>Archaea</taxon>
        <taxon>Methanobacteriati</taxon>
        <taxon>Methanobacteriota</taxon>
        <taxon>Stenosarchaea group</taxon>
        <taxon>Halobacteria</taxon>
        <taxon>Halobacteriales</taxon>
        <taxon>Natrialbaceae</taxon>
        <taxon>Natrinema</taxon>
    </lineage>
</organism>
<dbReference type="GeneID" id="13350863"/>
<dbReference type="Pfam" id="PF04608">
    <property type="entry name" value="PgpA"/>
    <property type="match status" value="1"/>
</dbReference>
<keyword evidence="1" id="KW-0812">Transmembrane</keyword>
<dbReference type="InterPro" id="IPR026037">
    <property type="entry name" value="PgpA"/>
</dbReference>
<dbReference type="EMBL" id="AOIJ01000032">
    <property type="protein sequence ID" value="ELY83194.1"/>
    <property type="molecule type" value="Genomic_DNA"/>
</dbReference>
<accession>L9Z9X9</accession>
<dbReference type="PIRSF" id="PIRSF006162">
    <property type="entry name" value="PgpA"/>
    <property type="match status" value="1"/>
</dbReference>
<reference evidence="3 4" key="1">
    <citation type="journal article" date="2014" name="PLoS Genet.">
        <title>Phylogenetically driven sequencing of extremely halophilic archaea reveals strategies for static and dynamic osmo-response.</title>
        <authorList>
            <person name="Becker E.A."/>
            <person name="Seitzer P.M."/>
            <person name="Tritt A."/>
            <person name="Larsen D."/>
            <person name="Krusor M."/>
            <person name="Yao A.I."/>
            <person name="Wu D."/>
            <person name="Madern D."/>
            <person name="Eisen J.A."/>
            <person name="Darling A.E."/>
            <person name="Facciotti M.T."/>
        </authorList>
    </citation>
    <scope>NUCLEOTIDE SEQUENCE [LARGE SCALE GENOMIC DNA]</scope>
    <source>
        <strain evidence="3 4">JCM 14663</strain>
    </source>
</reference>
<keyword evidence="4" id="KW-1185">Reference proteome</keyword>
<evidence type="ECO:0000259" key="2">
    <source>
        <dbReference type="Pfam" id="PF04608"/>
    </source>
</evidence>
<feature type="transmembrane region" description="Helical" evidence="1">
    <location>
        <begin position="20"/>
        <end position="41"/>
    </location>
</feature>
<dbReference type="CDD" id="cd06971">
    <property type="entry name" value="PgpA"/>
    <property type="match status" value="1"/>
</dbReference>
<proteinExistence type="predicted"/>
<comment type="caution">
    <text evidence="3">The sequence shown here is derived from an EMBL/GenBank/DDBJ whole genome shotgun (WGS) entry which is preliminary data.</text>
</comment>
<evidence type="ECO:0000256" key="1">
    <source>
        <dbReference type="SAM" id="Phobius"/>
    </source>
</evidence>
<dbReference type="Proteomes" id="UP000011592">
    <property type="component" value="Unassembled WGS sequence"/>
</dbReference>
<dbReference type="SUPFAM" id="SSF101307">
    <property type="entry name" value="YutG-like"/>
    <property type="match status" value="1"/>
</dbReference>
<dbReference type="GO" id="GO:0008962">
    <property type="term" value="F:phosphatidylglycerophosphatase activity"/>
    <property type="evidence" value="ECO:0007669"/>
    <property type="project" value="InterPro"/>
</dbReference>
<gene>
    <name evidence="3" type="ORF">C486_02478</name>
</gene>
<dbReference type="GO" id="GO:0006629">
    <property type="term" value="P:lipid metabolic process"/>
    <property type="evidence" value="ECO:0007669"/>
    <property type="project" value="InterPro"/>
</dbReference>
<sequence length="183" mass="19890">MIQLNIREVLLTVSGLGYLPVVPGTFGSLPPVLLVLVFVVLEIPVSVMYLFLVCTALTFLIACLSFGDWAQDRWESDDPQAVVADETIGQTLPLFWLPWHGSGTEESLLWTGFLVMIAVSAFRAFDVSKPPPLRALERMPGGWGIISDDIGAGVYAALTTGLVIRVVQPTDVDTVVAHLLRVL</sequence>